<gene>
    <name evidence="12" type="ORF">M8523_17785</name>
</gene>
<accession>A0AA42CNY3</accession>
<dbReference type="RefSeq" id="WP_282586245.1">
    <property type="nucleotide sequence ID" value="NZ_JAMOIM010000012.1"/>
</dbReference>
<organism evidence="12 13">
    <name type="scientific">Lichenifustis flavocetrariae</name>
    <dbReference type="NCBI Taxonomy" id="2949735"/>
    <lineage>
        <taxon>Bacteria</taxon>
        <taxon>Pseudomonadati</taxon>
        <taxon>Pseudomonadota</taxon>
        <taxon>Alphaproteobacteria</taxon>
        <taxon>Hyphomicrobiales</taxon>
        <taxon>Lichenihabitantaceae</taxon>
        <taxon>Lichenifustis</taxon>
    </lineage>
</organism>
<reference evidence="12" key="1">
    <citation type="submission" date="2022-05" db="EMBL/GenBank/DDBJ databases">
        <authorList>
            <person name="Pankratov T."/>
        </authorList>
    </citation>
    <scope>NUCLEOTIDE SEQUENCE</scope>
    <source>
        <strain evidence="12">BP6-180914</strain>
    </source>
</reference>
<comment type="catalytic activity">
    <reaction evidence="10">
        <text>GTP + ATP = 3',3'-cGAMP + 2 diphosphate</text>
        <dbReference type="Rhea" id="RHEA:35647"/>
        <dbReference type="ChEBI" id="CHEBI:30616"/>
        <dbReference type="ChEBI" id="CHEBI:33019"/>
        <dbReference type="ChEBI" id="CHEBI:37565"/>
        <dbReference type="ChEBI" id="CHEBI:71501"/>
    </reaction>
    <physiologicalReaction direction="left-to-right" evidence="10">
        <dbReference type="Rhea" id="RHEA:35648"/>
    </physiologicalReaction>
</comment>
<evidence type="ECO:0000256" key="9">
    <source>
        <dbReference type="ARBA" id="ARBA00044145"/>
    </source>
</evidence>
<dbReference type="EMBL" id="JAMOIM010000012">
    <property type="protein sequence ID" value="MCW6509872.1"/>
    <property type="molecule type" value="Genomic_DNA"/>
</dbReference>
<name>A0AA42CNY3_9HYPH</name>
<evidence type="ECO:0000256" key="1">
    <source>
        <dbReference type="ARBA" id="ARBA00022679"/>
    </source>
</evidence>
<dbReference type="CDD" id="cd05400">
    <property type="entry name" value="NT_2-5OAS_ClassI-CCAase"/>
    <property type="match status" value="1"/>
</dbReference>
<dbReference type="GO" id="GO:0051607">
    <property type="term" value="P:defense response to virus"/>
    <property type="evidence" value="ECO:0007669"/>
    <property type="project" value="UniProtKB-KW"/>
</dbReference>
<keyword evidence="3" id="KW-0479">Metal-binding</keyword>
<keyword evidence="2" id="KW-0548">Nucleotidyltransferase</keyword>
<evidence type="ECO:0000256" key="2">
    <source>
        <dbReference type="ARBA" id="ARBA00022695"/>
    </source>
</evidence>
<dbReference type="Pfam" id="PF21654">
    <property type="entry name" value="DncV-like_NTFase"/>
    <property type="match status" value="1"/>
</dbReference>
<comment type="caution">
    <text evidence="12">The sequence shown here is derived from an EMBL/GenBank/DDBJ whole genome shotgun (WGS) entry which is preliminary data.</text>
</comment>
<keyword evidence="4" id="KW-0547">Nucleotide-binding</keyword>
<evidence type="ECO:0000256" key="10">
    <source>
        <dbReference type="ARBA" id="ARBA00048304"/>
    </source>
</evidence>
<sequence length="419" mass="46871">MNRLVSHPPSNPFLHPLDAILADIAINVQLPPGLHAKTCERDESVRAYIERPGSPLEGRVLRFTPQGSMAIDATVSTRGTDDEYDIDVVAQLSVDPLIAPHVPLDLLEQALEGYPVERAIVRQTRCVTIYYADGMHIDVTPSSRLNTPGERESHIFHAKREEPRADHFHVPMNAHGFAVWYRANTPMEWNFAFELARRYYESGGMEFRADAEHDKVPDQTPLIAKNTATVALQLLKRFRNVQYADYAGRVPPSVMLSYYAGRAATPGLSLSAMLVRLCRWIEREIAAATSRRDRLHVANPVFARDVFTDRWPATIADQEEWRRKVKDLGDTIEFAQRSEMSQEELREVLRGMFGNHVVSRSLKLFNERIGGAVQHGRHAHTGRGSVFVPSRPAIITGATATAATAAPARAHTFMGGLLK</sequence>
<dbReference type="GO" id="GO:0005524">
    <property type="term" value="F:ATP binding"/>
    <property type="evidence" value="ECO:0007669"/>
    <property type="project" value="UniProtKB-KW"/>
</dbReference>
<evidence type="ECO:0000256" key="3">
    <source>
        <dbReference type="ARBA" id="ARBA00022723"/>
    </source>
</evidence>
<evidence type="ECO:0000256" key="8">
    <source>
        <dbReference type="ARBA" id="ARBA00023118"/>
    </source>
</evidence>
<keyword evidence="5" id="KW-0067">ATP-binding</keyword>
<dbReference type="InterPro" id="IPR006116">
    <property type="entry name" value="NT_2-5OAS_ClassI-CCAase"/>
</dbReference>
<dbReference type="GO" id="GO:0009117">
    <property type="term" value="P:nucleotide metabolic process"/>
    <property type="evidence" value="ECO:0007669"/>
    <property type="project" value="UniProtKB-KW"/>
</dbReference>
<dbReference type="GO" id="GO:0046872">
    <property type="term" value="F:metal ion binding"/>
    <property type="evidence" value="ECO:0007669"/>
    <property type="project" value="UniProtKB-KW"/>
</dbReference>
<evidence type="ECO:0000259" key="11">
    <source>
        <dbReference type="Pfam" id="PF21654"/>
    </source>
</evidence>
<proteinExistence type="predicted"/>
<keyword evidence="1" id="KW-0808">Transferase</keyword>
<evidence type="ECO:0000256" key="7">
    <source>
        <dbReference type="ARBA" id="ARBA00023080"/>
    </source>
</evidence>
<keyword evidence="6" id="KW-0460">Magnesium</keyword>
<feature type="domain" description="Cyclic GMP-AMP synthase DncV-like nucleotidyltransferase" evidence="11">
    <location>
        <begin position="62"/>
        <end position="140"/>
    </location>
</feature>
<dbReference type="Proteomes" id="UP001165667">
    <property type="component" value="Unassembled WGS sequence"/>
</dbReference>
<keyword evidence="8" id="KW-0051">Antiviral defense</keyword>
<dbReference type="GO" id="GO:0016779">
    <property type="term" value="F:nucleotidyltransferase activity"/>
    <property type="evidence" value="ECO:0007669"/>
    <property type="project" value="UniProtKB-KW"/>
</dbReference>
<keyword evidence="7" id="KW-0546">Nucleotide metabolism</keyword>
<evidence type="ECO:0000256" key="4">
    <source>
        <dbReference type="ARBA" id="ARBA00022741"/>
    </source>
</evidence>
<evidence type="ECO:0000313" key="12">
    <source>
        <dbReference type="EMBL" id="MCW6509872.1"/>
    </source>
</evidence>
<evidence type="ECO:0000313" key="13">
    <source>
        <dbReference type="Proteomes" id="UP001165667"/>
    </source>
</evidence>
<dbReference type="AlphaFoldDB" id="A0AA42CNY3"/>
<evidence type="ECO:0000256" key="6">
    <source>
        <dbReference type="ARBA" id="ARBA00022842"/>
    </source>
</evidence>
<keyword evidence="13" id="KW-1185">Reference proteome</keyword>
<evidence type="ECO:0000256" key="5">
    <source>
        <dbReference type="ARBA" id="ARBA00022840"/>
    </source>
</evidence>
<dbReference type="InterPro" id="IPR048445">
    <property type="entry name" value="DncV-like_NTFase"/>
</dbReference>
<protein>
    <recommendedName>
        <fullName evidence="9">Cyclic GMP-AMP synthase</fullName>
    </recommendedName>
</protein>